<evidence type="ECO:0000313" key="2">
    <source>
        <dbReference type="Proteomes" id="UP000026907"/>
    </source>
</evidence>
<sequence length="178" mass="21543">MLLINWEDLYGDKDPVAFVDRRWRYTEEQLAAKNLTAKRRKIIQCKYKYAQFAAKVSPQIESFVLKLYDEYLKFKLDFVQVYRAQVRPDTNICRWKVVCDGKDLPLSLTIEWRYGYHECGLYDTWDVIVDPAKYLNTEELEYINKVILDMFFRYTRENSEKERDDFLDTISNHLQYTI</sequence>
<organism evidence="1 2">
    <name type="scientific">Escherichia phage FFH2</name>
    <dbReference type="NCBI Taxonomy" id="1446490"/>
    <lineage>
        <taxon>Viruses</taxon>
        <taxon>Duplodnaviria</taxon>
        <taxon>Heunggongvirae</taxon>
        <taxon>Uroviricota</taxon>
        <taxon>Caudoviricetes</taxon>
        <taxon>Vequintavirinae</taxon>
        <taxon>Vequintavirus</taxon>
        <taxon>Vequintavirus PDX</taxon>
        <taxon>Vequintavirus FFH2</taxon>
    </lineage>
</organism>
<protein>
    <submittedName>
        <fullName evidence="1">Uncharacterized protein</fullName>
    </submittedName>
</protein>
<reference evidence="1 2" key="1">
    <citation type="journal article" date="2014" name="Genome Announc.">
        <title>Complete Genome Sequences of Two Escherichia coli O157:H7 Phages Effective in Limiting Contamination of Food Products.</title>
        <authorList>
            <person name="Hong Y."/>
            <person name="Pan Y."/>
            <person name="Harman N.J."/>
            <person name="Ebner P.D."/>
        </authorList>
    </citation>
    <scope>NUCLEOTIDE SEQUENCE [LARGE SCALE GENOMIC DNA]</scope>
</reference>
<dbReference type="RefSeq" id="YP_009031029.1">
    <property type="nucleotide sequence ID" value="NC_024134.1"/>
</dbReference>
<dbReference type="Proteomes" id="UP000026907">
    <property type="component" value="Segment"/>
</dbReference>
<proteinExistence type="predicted"/>
<dbReference type="GeneID" id="19486845"/>
<name>A0A023MHW5_9CAUD</name>
<keyword evidence="2" id="KW-1185">Reference proteome</keyword>
<evidence type="ECO:0000313" key="1">
    <source>
        <dbReference type="EMBL" id="AHN83708.1"/>
    </source>
</evidence>
<dbReference type="KEGG" id="vg:19486845"/>
<accession>A0A023MHW5</accession>
<dbReference type="EMBL" id="KJ190158">
    <property type="protein sequence ID" value="AHN83708.1"/>
    <property type="molecule type" value="Genomic_DNA"/>
</dbReference>